<dbReference type="InterPro" id="IPR027417">
    <property type="entry name" value="P-loop_NTPase"/>
</dbReference>
<comment type="caution">
    <text evidence="2">The sequence shown here is derived from an EMBL/GenBank/DDBJ whole genome shotgun (WGS) entry which is preliminary data.</text>
</comment>
<dbReference type="PANTHER" id="PTHR13696:SF96">
    <property type="entry name" value="COBQ_COBB_MIND_PARA NUCLEOTIDE BINDING DOMAIN-CONTAINING PROTEIN"/>
    <property type="match status" value="1"/>
</dbReference>
<dbReference type="Pfam" id="PF01656">
    <property type="entry name" value="CbiA"/>
    <property type="match status" value="1"/>
</dbReference>
<dbReference type="RefSeq" id="WP_136966839.1">
    <property type="nucleotide sequence ID" value="NZ_JARZHI010000010.1"/>
</dbReference>
<name>A0ABT6NR02_9BACT</name>
<evidence type="ECO:0000259" key="1">
    <source>
        <dbReference type="Pfam" id="PF01656"/>
    </source>
</evidence>
<feature type="domain" description="CobQ/CobB/MinD/ParA nucleotide binding" evidence="1">
    <location>
        <begin position="3"/>
        <end position="202"/>
    </location>
</feature>
<dbReference type="CDD" id="cd02042">
    <property type="entry name" value="ParAB_family"/>
    <property type="match status" value="1"/>
</dbReference>
<sequence length="244" mass="25601">MIIALTGQKGGIGKSTTAVSLAVAALARGQRVLLVDADPQGTTRTWGEVASEAGHKAPTIVAMGAQMHRPGQLDSVSHAYDLTIIDCPPRHGEISRSALMVADVAVFPCGPTAADAWALTAAIEVFQEARALRDHLREFGGATPHAERSPRALSGCVLITRKQGRTALAKSARTALETSGLPVLGTELGFRVAYQEAIAVGKGVTTYAPRDASAKEIHQLLDELTRFHHGQEASRGFAPQAAVA</sequence>
<proteinExistence type="predicted"/>
<dbReference type="InterPro" id="IPR002586">
    <property type="entry name" value="CobQ/CobB/MinD/ParA_Nub-bd_dom"/>
</dbReference>
<dbReference type="Gene3D" id="3.40.50.300">
    <property type="entry name" value="P-loop containing nucleotide triphosphate hydrolases"/>
    <property type="match status" value="1"/>
</dbReference>
<evidence type="ECO:0000313" key="2">
    <source>
        <dbReference type="EMBL" id="MDI1430744.1"/>
    </source>
</evidence>
<dbReference type="SUPFAM" id="SSF52540">
    <property type="entry name" value="P-loop containing nucleoside triphosphate hydrolases"/>
    <property type="match status" value="1"/>
</dbReference>
<reference evidence="2 3" key="1">
    <citation type="submission" date="2023-04" db="EMBL/GenBank/DDBJ databases">
        <title>The genome sequence of Polyangium sorediatum DSM14670.</title>
        <authorList>
            <person name="Zhang X."/>
        </authorList>
    </citation>
    <scope>NUCLEOTIDE SEQUENCE [LARGE SCALE GENOMIC DNA]</scope>
    <source>
        <strain evidence="2 3">DSM 14670</strain>
    </source>
</reference>
<gene>
    <name evidence="2" type="ORF">QHF89_14725</name>
</gene>
<dbReference type="Proteomes" id="UP001160301">
    <property type="component" value="Unassembled WGS sequence"/>
</dbReference>
<dbReference type="PANTHER" id="PTHR13696">
    <property type="entry name" value="P-LOOP CONTAINING NUCLEOSIDE TRIPHOSPHATE HYDROLASE"/>
    <property type="match status" value="1"/>
</dbReference>
<keyword evidence="3" id="KW-1185">Reference proteome</keyword>
<dbReference type="InterPro" id="IPR050678">
    <property type="entry name" value="DNA_Partitioning_ATPase"/>
</dbReference>
<organism evidence="2 3">
    <name type="scientific">Polyangium sorediatum</name>
    <dbReference type="NCBI Taxonomy" id="889274"/>
    <lineage>
        <taxon>Bacteria</taxon>
        <taxon>Pseudomonadati</taxon>
        <taxon>Myxococcota</taxon>
        <taxon>Polyangia</taxon>
        <taxon>Polyangiales</taxon>
        <taxon>Polyangiaceae</taxon>
        <taxon>Polyangium</taxon>
    </lineage>
</organism>
<protein>
    <submittedName>
        <fullName evidence="2">AAA family ATPase</fullName>
    </submittedName>
</protein>
<dbReference type="PIRSF" id="PIRSF009320">
    <property type="entry name" value="Nuc_binding_HP_1000"/>
    <property type="match status" value="1"/>
</dbReference>
<dbReference type="EMBL" id="JARZHI010000010">
    <property type="protein sequence ID" value="MDI1430744.1"/>
    <property type="molecule type" value="Genomic_DNA"/>
</dbReference>
<accession>A0ABT6NR02</accession>
<evidence type="ECO:0000313" key="3">
    <source>
        <dbReference type="Proteomes" id="UP001160301"/>
    </source>
</evidence>